<protein>
    <recommendedName>
        <fullName evidence="8">Rhodopsin domain-containing protein</fullName>
    </recommendedName>
</protein>
<gene>
    <name evidence="9" type="ORF">WHR41_06453</name>
</gene>
<keyword evidence="3 7" id="KW-1133">Transmembrane helix</keyword>
<evidence type="ECO:0000256" key="2">
    <source>
        <dbReference type="ARBA" id="ARBA00022692"/>
    </source>
</evidence>
<feature type="transmembrane region" description="Helical" evidence="7">
    <location>
        <begin position="126"/>
        <end position="147"/>
    </location>
</feature>
<comment type="subcellular location">
    <subcellularLocation>
        <location evidence="1">Membrane</location>
        <topology evidence="1">Multi-pass membrane protein</topology>
    </subcellularLocation>
</comment>
<evidence type="ECO:0000256" key="1">
    <source>
        <dbReference type="ARBA" id="ARBA00004141"/>
    </source>
</evidence>
<dbReference type="Proteomes" id="UP000803884">
    <property type="component" value="Unassembled WGS sequence"/>
</dbReference>
<dbReference type="InterPro" id="IPR049326">
    <property type="entry name" value="Rhodopsin_dom_fungi"/>
</dbReference>
<feature type="transmembrane region" description="Helical" evidence="7">
    <location>
        <begin position="210"/>
        <end position="230"/>
    </location>
</feature>
<comment type="caution">
    <text evidence="9">The sequence shown here is derived from an EMBL/GenBank/DDBJ whole genome shotgun (WGS) entry which is preliminary data.</text>
</comment>
<evidence type="ECO:0000256" key="3">
    <source>
        <dbReference type="ARBA" id="ARBA00022989"/>
    </source>
</evidence>
<dbReference type="AlphaFoldDB" id="A0AB34KNH4"/>
<keyword evidence="10" id="KW-1185">Reference proteome</keyword>
<dbReference type="EMBL" id="JAAQHG020000021">
    <property type="protein sequence ID" value="KAL1585125.1"/>
    <property type="molecule type" value="Genomic_DNA"/>
</dbReference>
<dbReference type="RefSeq" id="XP_069228231.1">
    <property type="nucleotide sequence ID" value="XM_069375058.1"/>
</dbReference>
<feature type="compositionally biased region" description="Polar residues" evidence="6">
    <location>
        <begin position="305"/>
        <end position="316"/>
    </location>
</feature>
<dbReference type="GeneID" id="96007896"/>
<accession>A0AB34KNH4</accession>
<feature type="domain" description="Rhodopsin" evidence="8">
    <location>
        <begin position="32"/>
        <end position="272"/>
    </location>
</feature>
<dbReference type="PANTHER" id="PTHR33048">
    <property type="entry name" value="PTH11-LIKE INTEGRAL MEMBRANE PROTEIN (AFU_ORTHOLOGUE AFUA_5G11245)"/>
    <property type="match status" value="1"/>
</dbReference>
<evidence type="ECO:0000256" key="6">
    <source>
        <dbReference type="SAM" id="MobiDB-lite"/>
    </source>
</evidence>
<evidence type="ECO:0000313" key="9">
    <source>
        <dbReference type="EMBL" id="KAL1585125.1"/>
    </source>
</evidence>
<keyword evidence="2 7" id="KW-0812">Transmembrane</keyword>
<comment type="similarity">
    <text evidence="5">Belongs to the SAT4 family.</text>
</comment>
<name>A0AB34KNH4_9PEZI</name>
<dbReference type="Pfam" id="PF20684">
    <property type="entry name" value="Fung_rhodopsin"/>
    <property type="match status" value="1"/>
</dbReference>
<evidence type="ECO:0000256" key="4">
    <source>
        <dbReference type="ARBA" id="ARBA00023136"/>
    </source>
</evidence>
<reference evidence="9 10" key="1">
    <citation type="journal article" date="2020" name="Microbiol. Resour. Announc.">
        <title>Draft Genome Sequence of a Cladosporium Species Isolated from the Mesophotic Ascidian Didemnum maculosum.</title>
        <authorList>
            <person name="Gioti A."/>
            <person name="Siaperas R."/>
            <person name="Nikolaivits E."/>
            <person name="Le Goff G."/>
            <person name="Ouazzani J."/>
            <person name="Kotoulas G."/>
            <person name="Topakas E."/>
        </authorList>
    </citation>
    <scope>NUCLEOTIDE SEQUENCE [LARGE SCALE GENOMIC DNA]</scope>
    <source>
        <strain evidence="9 10">TM138-S3</strain>
    </source>
</reference>
<feature type="transmembrane region" description="Helical" evidence="7">
    <location>
        <begin position="98"/>
        <end position="119"/>
    </location>
</feature>
<organism evidence="9 10">
    <name type="scientific">Cladosporium halotolerans</name>
    <dbReference type="NCBI Taxonomy" id="1052096"/>
    <lineage>
        <taxon>Eukaryota</taxon>
        <taxon>Fungi</taxon>
        <taxon>Dikarya</taxon>
        <taxon>Ascomycota</taxon>
        <taxon>Pezizomycotina</taxon>
        <taxon>Dothideomycetes</taxon>
        <taxon>Dothideomycetidae</taxon>
        <taxon>Cladosporiales</taxon>
        <taxon>Cladosporiaceae</taxon>
        <taxon>Cladosporium</taxon>
    </lineage>
</organism>
<feature type="region of interest" description="Disordered" evidence="6">
    <location>
        <begin position="281"/>
        <end position="316"/>
    </location>
</feature>
<dbReference type="InterPro" id="IPR052337">
    <property type="entry name" value="SAT4-like"/>
</dbReference>
<evidence type="ECO:0000256" key="7">
    <source>
        <dbReference type="SAM" id="Phobius"/>
    </source>
</evidence>
<sequence>MEAISNPLEDESGTIVAAVAIVTSIAAATVVARLYVRTVMIRSLGWDDIAITVTLMFAIVGFALVVVQANNGAGKHRGDVPPDVYQFGMHVNFASQPIYLYAVCLVKIAVGAALIRIAVVKFYRYLILGIMGFMLFYTVGCMFTVLFQCSNIKVLWDPTVEATCWDVKTIQSLSYTNAALNMLTDLLFSLIIPLPMLWNLHVNLRTRVTLMCILGLGLFACAAAAVKISYLPNYGKKGDFLWDSRNITIWTATEVNVGITAASLPTLRPLFKSVLGSTYGFGSRGASQGKKDRKSWQAIPETKNKSAGFNSTGDTESQMGFELERRDLKAFVNDKSTTTTAISQSRTRDEDDVDVDELPIHQGRNIHARTVMSVQYSDR</sequence>
<evidence type="ECO:0000256" key="5">
    <source>
        <dbReference type="ARBA" id="ARBA00038359"/>
    </source>
</evidence>
<feature type="transmembrane region" description="Helical" evidence="7">
    <location>
        <begin position="48"/>
        <end position="69"/>
    </location>
</feature>
<proteinExistence type="inferred from homology"/>
<dbReference type="GO" id="GO:0016020">
    <property type="term" value="C:membrane"/>
    <property type="evidence" value="ECO:0007669"/>
    <property type="project" value="UniProtKB-SubCell"/>
</dbReference>
<feature type="transmembrane region" description="Helical" evidence="7">
    <location>
        <begin position="178"/>
        <end position="198"/>
    </location>
</feature>
<evidence type="ECO:0000259" key="8">
    <source>
        <dbReference type="Pfam" id="PF20684"/>
    </source>
</evidence>
<keyword evidence="4 7" id="KW-0472">Membrane</keyword>
<feature type="transmembrane region" description="Helical" evidence="7">
    <location>
        <begin position="15"/>
        <end position="36"/>
    </location>
</feature>
<dbReference type="PANTHER" id="PTHR33048:SF167">
    <property type="entry name" value="INTEGRAL MEMBRANE PROTEIN"/>
    <property type="match status" value="1"/>
</dbReference>
<evidence type="ECO:0000313" key="10">
    <source>
        <dbReference type="Proteomes" id="UP000803884"/>
    </source>
</evidence>